<gene>
    <name evidence="2" type="ORF">SAMN05421748_101713</name>
</gene>
<evidence type="ECO:0000313" key="2">
    <source>
        <dbReference type="EMBL" id="SNY06410.1"/>
    </source>
</evidence>
<keyword evidence="1" id="KW-0472">Membrane</keyword>
<keyword evidence="3" id="KW-1185">Reference proteome</keyword>
<proteinExistence type="predicted"/>
<accession>A0A285F504</accession>
<name>A0A285F504_9ACTN</name>
<evidence type="ECO:0000256" key="1">
    <source>
        <dbReference type="SAM" id="Phobius"/>
    </source>
</evidence>
<dbReference type="EMBL" id="OBDY01000001">
    <property type="protein sequence ID" value="SNY06410.1"/>
    <property type="molecule type" value="Genomic_DNA"/>
</dbReference>
<evidence type="ECO:0000313" key="3">
    <source>
        <dbReference type="Proteomes" id="UP000219612"/>
    </source>
</evidence>
<keyword evidence="1" id="KW-0812">Transmembrane</keyword>
<feature type="transmembrane region" description="Helical" evidence="1">
    <location>
        <begin position="62"/>
        <end position="83"/>
    </location>
</feature>
<dbReference type="AlphaFoldDB" id="A0A285F504"/>
<dbReference type="Proteomes" id="UP000219612">
    <property type="component" value="Unassembled WGS sequence"/>
</dbReference>
<sequence length="217" mass="23490">MMRREVLTRLREGGLRDRGRNGNRIGDMHIELETADHEEPTWEVRSPGDVRKSAKLDRRTRTILSVAAAAAVVVNAGAAWAYWQITGSETRQVSDAGPVELALRGRSDLNLPLRRGDSGNLTVTVTNDTGYPIRITALTSGAGNIVADPEHRDAGCTDAAVVFTKPRFEVNWEVEQNAVRAFAVTTALSMRKNAAPACEGATFTVPVQASGVRRTPA</sequence>
<protein>
    <submittedName>
        <fullName evidence="2">Uncharacterized protein</fullName>
    </submittedName>
</protein>
<reference evidence="3" key="1">
    <citation type="submission" date="2017-09" db="EMBL/GenBank/DDBJ databases">
        <authorList>
            <person name="Varghese N."/>
            <person name="Submissions S."/>
        </authorList>
    </citation>
    <scope>NUCLEOTIDE SEQUENCE [LARGE SCALE GENOMIC DNA]</scope>
    <source>
        <strain evidence="3">CGMCC 4.6857</strain>
    </source>
</reference>
<keyword evidence="1" id="KW-1133">Transmembrane helix</keyword>
<organism evidence="2 3">
    <name type="scientific">Paractinoplanes atraurantiacus</name>
    <dbReference type="NCBI Taxonomy" id="1036182"/>
    <lineage>
        <taxon>Bacteria</taxon>
        <taxon>Bacillati</taxon>
        <taxon>Actinomycetota</taxon>
        <taxon>Actinomycetes</taxon>
        <taxon>Micromonosporales</taxon>
        <taxon>Micromonosporaceae</taxon>
        <taxon>Paractinoplanes</taxon>
    </lineage>
</organism>